<protein>
    <submittedName>
        <fullName evidence="2">Uncharacterized protein</fullName>
    </submittedName>
</protein>
<evidence type="ECO:0000313" key="3">
    <source>
        <dbReference type="Proteomes" id="UP000652761"/>
    </source>
</evidence>
<reference evidence="2" key="1">
    <citation type="submission" date="2017-07" db="EMBL/GenBank/DDBJ databases">
        <title>Taro Niue Genome Assembly and Annotation.</title>
        <authorList>
            <person name="Atibalentja N."/>
            <person name="Keating K."/>
            <person name="Fields C.J."/>
        </authorList>
    </citation>
    <scope>NUCLEOTIDE SEQUENCE</scope>
    <source>
        <strain evidence="2">Niue_2</strain>
        <tissue evidence="2">Leaf</tissue>
    </source>
</reference>
<dbReference type="OrthoDB" id="1727438at2759"/>
<accession>A0A843UB30</accession>
<feature type="compositionally biased region" description="Polar residues" evidence="1">
    <location>
        <begin position="315"/>
        <end position="332"/>
    </location>
</feature>
<keyword evidence="3" id="KW-1185">Reference proteome</keyword>
<dbReference type="EMBL" id="NMUH01000347">
    <property type="protein sequence ID" value="MQL77399.1"/>
    <property type="molecule type" value="Genomic_DNA"/>
</dbReference>
<organism evidence="2 3">
    <name type="scientific">Colocasia esculenta</name>
    <name type="common">Wild taro</name>
    <name type="synonym">Arum esculentum</name>
    <dbReference type="NCBI Taxonomy" id="4460"/>
    <lineage>
        <taxon>Eukaryota</taxon>
        <taxon>Viridiplantae</taxon>
        <taxon>Streptophyta</taxon>
        <taxon>Embryophyta</taxon>
        <taxon>Tracheophyta</taxon>
        <taxon>Spermatophyta</taxon>
        <taxon>Magnoliopsida</taxon>
        <taxon>Liliopsida</taxon>
        <taxon>Araceae</taxon>
        <taxon>Aroideae</taxon>
        <taxon>Colocasieae</taxon>
        <taxon>Colocasia</taxon>
    </lineage>
</organism>
<evidence type="ECO:0000256" key="1">
    <source>
        <dbReference type="SAM" id="MobiDB-lite"/>
    </source>
</evidence>
<name>A0A843UB30_COLES</name>
<feature type="region of interest" description="Disordered" evidence="1">
    <location>
        <begin position="310"/>
        <end position="370"/>
    </location>
</feature>
<dbReference type="AlphaFoldDB" id="A0A843UB30"/>
<dbReference type="Proteomes" id="UP000652761">
    <property type="component" value="Unassembled WGS sequence"/>
</dbReference>
<feature type="region of interest" description="Disordered" evidence="1">
    <location>
        <begin position="133"/>
        <end position="185"/>
    </location>
</feature>
<feature type="compositionally biased region" description="Basic and acidic residues" evidence="1">
    <location>
        <begin position="174"/>
        <end position="185"/>
    </location>
</feature>
<comment type="caution">
    <text evidence="2">The sequence shown here is derived from an EMBL/GenBank/DDBJ whole genome shotgun (WGS) entry which is preliminary data.</text>
</comment>
<sequence length="370" mass="38739">MLIGVLLFSSMNPDLQVGRLQQLCVESGSNDGDDGYVVIPLHMHDGVDDDGEVCNLCEGQQTLARFEAYELPKPPQTNIPPVLQSPVTDIAVISESTYVKETHVLAKQLCIPDGSSSTDRGVKLRLEGVQKKWGRQTYSSPSAPSSSNSNAQKTVNGTTNVNGTTTVNSQMRDVSYDPRKQVEVSAEKQRLAASLFGMSSSRKEQQPPSSHKIAKGSHVNASKAPASSKAAASSEQPAEQTRPSPPPPDLLDLGEPASGNTSVVDPFQQLEGLLGPATQSSSAAAGSVAPDLMALYTDVPMAMTDVGSGAVNPDAHTSNKSSLGGAAATSTVPVKKGPNPQDSLEKDALARQLGVTPSGQNPNLFKDLLG</sequence>
<feature type="compositionally biased region" description="Low complexity" evidence="1">
    <location>
        <begin position="139"/>
        <end position="168"/>
    </location>
</feature>
<feature type="region of interest" description="Disordered" evidence="1">
    <location>
        <begin position="197"/>
        <end position="263"/>
    </location>
</feature>
<gene>
    <name evidence="2" type="ORF">Taro_009807</name>
</gene>
<evidence type="ECO:0000313" key="2">
    <source>
        <dbReference type="EMBL" id="MQL77399.1"/>
    </source>
</evidence>
<feature type="compositionally biased region" description="Low complexity" evidence="1">
    <location>
        <begin position="221"/>
        <end position="240"/>
    </location>
</feature>
<proteinExistence type="predicted"/>